<name>A0A1I7XUQ7_HETBA</name>
<sequence length="574" mass="65745">MFIVITLLATASSIVGNSRSKKACLNYVECMRKAHHELQRCSGGTALALSLESMEKGFTEMARGREKILIVCQDSLLNEILDFDTLQVLVNDDARECFNQLPINWRMTEIVSKMLHCIASNDPSSSDIVTGLEKQKVQFRIAGIPFLKPDKITEERIYHHLNLTSYEALEQPKNKFDEKFQYVKARLARKIQNKEEMYMTSQQVAEISIERRLAILKNLLRDADESDLMLYIALIAHGDFVKLSELEAVKEMKSLTNERMIENMNKIQVFRDENRTSFTSRGEFTGNGLPQLRVAFNSTEKNSRMIYNFSSPTPKLREQNSAYIRFNNFISVQWANLVQVEALTIFQDMKNQENGTKNDTERFNEDKLTQNYCSEYANCEETVQYYEEQCNRRYANELIIHALITNARYLGTDESEILQLLMNSSASQNDVVLKSCLLAIENSVLALKQLFIVLRGVRKACIEIAVFKPLLNSEADNCSTSVPVSTLVDEYLSSIHVPSEKNRLTCLTKLAPLKAACRTTRKCCSNVEVCDNYINSSPLNQMKEKAMEQLIKRQNDCEKKVLETLIYIYAKLEP</sequence>
<reference evidence="3" key="1">
    <citation type="submission" date="2016-11" db="UniProtKB">
        <authorList>
            <consortium name="WormBaseParasite"/>
        </authorList>
    </citation>
    <scope>IDENTIFICATION</scope>
</reference>
<keyword evidence="2" id="KW-1185">Reference proteome</keyword>
<evidence type="ECO:0000313" key="3">
    <source>
        <dbReference type="WBParaSite" id="Hba_21213"/>
    </source>
</evidence>
<feature type="chain" id="PRO_5009311418" evidence="1">
    <location>
        <begin position="17"/>
        <end position="574"/>
    </location>
</feature>
<organism evidence="2 3">
    <name type="scientific">Heterorhabditis bacteriophora</name>
    <name type="common">Entomopathogenic nematode worm</name>
    <dbReference type="NCBI Taxonomy" id="37862"/>
    <lineage>
        <taxon>Eukaryota</taxon>
        <taxon>Metazoa</taxon>
        <taxon>Ecdysozoa</taxon>
        <taxon>Nematoda</taxon>
        <taxon>Chromadorea</taxon>
        <taxon>Rhabditida</taxon>
        <taxon>Rhabditina</taxon>
        <taxon>Rhabditomorpha</taxon>
        <taxon>Strongyloidea</taxon>
        <taxon>Heterorhabditidae</taxon>
        <taxon>Heterorhabditis</taxon>
    </lineage>
</organism>
<evidence type="ECO:0000256" key="1">
    <source>
        <dbReference type="SAM" id="SignalP"/>
    </source>
</evidence>
<dbReference type="WBParaSite" id="Hba_21213">
    <property type="protein sequence ID" value="Hba_21213"/>
    <property type="gene ID" value="Hba_21213"/>
</dbReference>
<proteinExistence type="predicted"/>
<feature type="signal peptide" evidence="1">
    <location>
        <begin position="1"/>
        <end position="16"/>
    </location>
</feature>
<accession>A0A1I7XUQ7</accession>
<dbReference type="Proteomes" id="UP000095283">
    <property type="component" value="Unplaced"/>
</dbReference>
<keyword evidence="1" id="KW-0732">Signal</keyword>
<dbReference type="AlphaFoldDB" id="A0A1I7XUQ7"/>
<protein>
    <submittedName>
        <fullName evidence="3">CASPASE_P20 domain-containing protein</fullName>
    </submittedName>
</protein>
<evidence type="ECO:0000313" key="2">
    <source>
        <dbReference type="Proteomes" id="UP000095283"/>
    </source>
</evidence>